<accession>A0A9P0CVG1</accession>
<gene>
    <name evidence="1" type="ORF">PSYICH_LOCUS8836</name>
</gene>
<evidence type="ECO:0000313" key="2">
    <source>
        <dbReference type="Proteomes" id="UP001153636"/>
    </source>
</evidence>
<evidence type="ECO:0000313" key="1">
    <source>
        <dbReference type="EMBL" id="CAH1108991.1"/>
    </source>
</evidence>
<proteinExistence type="predicted"/>
<dbReference type="Proteomes" id="UP001153636">
    <property type="component" value="Chromosome 3"/>
</dbReference>
<keyword evidence="2" id="KW-1185">Reference proteome</keyword>
<reference evidence="1" key="1">
    <citation type="submission" date="2022-01" db="EMBL/GenBank/DDBJ databases">
        <authorList>
            <person name="King R."/>
        </authorList>
    </citation>
    <scope>NUCLEOTIDE SEQUENCE</scope>
</reference>
<name>A0A9P0CVG1_9CUCU</name>
<organism evidence="1 2">
    <name type="scientific">Psylliodes chrysocephalus</name>
    <dbReference type="NCBI Taxonomy" id="3402493"/>
    <lineage>
        <taxon>Eukaryota</taxon>
        <taxon>Metazoa</taxon>
        <taxon>Ecdysozoa</taxon>
        <taxon>Arthropoda</taxon>
        <taxon>Hexapoda</taxon>
        <taxon>Insecta</taxon>
        <taxon>Pterygota</taxon>
        <taxon>Neoptera</taxon>
        <taxon>Endopterygota</taxon>
        <taxon>Coleoptera</taxon>
        <taxon>Polyphaga</taxon>
        <taxon>Cucujiformia</taxon>
        <taxon>Chrysomeloidea</taxon>
        <taxon>Chrysomelidae</taxon>
        <taxon>Galerucinae</taxon>
        <taxon>Alticini</taxon>
        <taxon>Psylliodes</taxon>
    </lineage>
</organism>
<dbReference type="EMBL" id="OV651815">
    <property type="protein sequence ID" value="CAH1108991.1"/>
    <property type="molecule type" value="Genomic_DNA"/>
</dbReference>
<sequence>MPKHLNSRAKELVGYLIRYFEEERDNGGPLLSINAVRERVTAALNLNISMVNSISQALKNNHILNSPPKRRPRPKSVTEIFNSDSIREEGTCEITWNFNAKRNIYGQ</sequence>
<dbReference type="OrthoDB" id="6777573at2759"/>
<dbReference type="AlphaFoldDB" id="A0A9P0CVG1"/>
<protein>
    <submittedName>
        <fullName evidence="1">Uncharacterized protein</fullName>
    </submittedName>
</protein>